<gene>
    <name evidence="8" type="ordered locus">Rvan_2370</name>
</gene>
<evidence type="ECO:0000256" key="3">
    <source>
        <dbReference type="ARBA" id="ARBA00022475"/>
    </source>
</evidence>
<evidence type="ECO:0000256" key="5">
    <source>
        <dbReference type="ARBA" id="ARBA00022989"/>
    </source>
</evidence>
<evidence type="ECO:0000256" key="2">
    <source>
        <dbReference type="ARBA" id="ARBA00011006"/>
    </source>
</evidence>
<evidence type="ECO:0000256" key="1">
    <source>
        <dbReference type="ARBA" id="ARBA00004651"/>
    </source>
</evidence>
<comment type="similarity">
    <text evidence="2">Belongs to the UPF0410 family.</text>
</comment>
<keyword evidence="4 7" id="KW-0812">Transmembrane</keyword>
<keyword evidence="6 7" id="KW-0472">Membrane</keyword>
<dbReference type="InterPro" id="IPR007341">
    <property type="entry name" value="Transgly_assoc"/>
</dbReference>
<dbReference type="EMBL" id="CP002292">
    <property type="protein sequence ID" value="ADP71594.1"/>
    <property type="molecule type" value="Genomic_DNA"/>
</dbReference>
<dbReference type="RefSeq" id="WP_013419976.1">
    <property type="nucleotide sequence ID" value="NC_014664.1"/>
</dbReference>
<keyword evidence="3" id="KW-1003">Cell membrane</keyword>
<evidence type="ECO:0000256" key="7">
    <source>
        <dbReference type="SAM" id="Phobius"/>
    </source>
</evidence>
<organism evidence="8 9">
    <name type="scientific">Rhodomicrobium vannielii (strain ATCC 17100 / DSM 162 / LMG 4299 / NCIMB 10020 / ATH 3.1.1)</name>
    <dbReference type="NCBI Taxonomy" id="648757"/>
    <lineage>
        <taxon>Bacteria</taxon>
        <taxon>Pseudomonadati</taxon>
        <taxon>Pseudomonadota</taxon>
        <taxon>Alphaproteobacteria</taxon>
        <taxon>Hyphomicrobiales</taxon>
        <taxon>Hyphomicrobiaceae</taxon>
        <taxon>Rhodomicrobium</taxon>
    </lineage>
</organism>
<evidence type="ECO:0000313" key="9">
    <source>
        <dbReference type="Proteomes" id="UP000001399"/>
    </source>
</evidence>
<evidence type="ECO:0000256" key="4">
    <source>
        <dbReference type="ARBA" id="ARBA00022692"/>
    </source>
</evidence>
<dbReference type="AlphaFoldDB" id="E3I4L2"/>
<sequence>MGRHRIAGGSLAGILVTRERRGFGFWPNLGLGLLGAVVGGALFRIFNLLPDLENVAVSMRDIVSALIGSLLVLALLWAYQRNKAV</sequence>
<dbReference type="Proteomes" id="UP000001399">
    <property type="component" value="Chromosome"/>
</dbReference>
<feature type="transmembrane region" description="Helical" evidence="7">
    <location>
        <begin position="25"/>
        <end position="46"/>
    </location>
</feature>
<comment type="subcellular location">
    <subcellularLocation>
        <location evidence="1">Cell membrane</location>
        <topology evidence="1">Multi-pass membrane protein</topology>
    </subcellularLocation>
</comment>
<name>E3I4L2_RHOVT</name>
<accession>E3I4L2</accession>
<proteinExistence type="inferred from homology"/>
<keyword evidence="5 7" id="KW-1133">Transmembrane helix</keyword>
<dbReference type="GO" id="GO:0005886">
    <property type="term" value="C:plasma membrane"/>
    <property type="evidence" value="ECO:0007669"/>
    <property type="project" value="UniProtKB-SubCell"/>
</dbReference>
<dbReference type="KEGG" id="rva:Rvan_2370"/>
<dbReference type="HOGENOM" id="CLU_160040_0_1_5"/>
<evidence type="ECO:0000313" key="8">
    <source>
        <dbReference type="EMBL" id="ADP71594.1"/>
    </source>
</evidence>
<feature type="transmembrane region" description="Helical" evidence="7">
    <location>
        <begin position="62"/>
        <end position="79"/>
    </location>
</feature>
<dbReference type="Pfam" id="PF04226">
    <property type="entry name" value="Transgly_assoc"/>
    <property type="match status" value="1"/>
</dbReference>
<protein>
    <submittedName>
        <fullName evidence="8">Transglycosylase-associated protein</fullName>
    </submittedName>
</protein>
<evidence type="ECO:0000256" key="6">
    <source>
        <dbReference type="ARBA" id="ARBA00023136"/>
    </source>
</evidence>
<keyword evidence="9" id="KW-1185">Reference proteome</keyword>
<dbReference type="eggNOG" id="ENOG503493Q">
    <property type="taxonomic scope" value="Bacteria"/>
</dbReference>
<reference evidence="9" key="1">
    <citation type="journal article" date="2011" name="J. Bacteriol.">
        <title>Genome sequences of eight morphologically diverse alphaproteobacteria.</title>
        <authorList>
            <consortium name="US DOE Joint Genome Institute"/>
            <person name="Brown P.J."/>
            <person name="Kysela D.T."/>
            <person name="Buechlein A."/>
            <person name="Hemmerich C."/>
            <person name="Brun Y.V."/>
        </authorList>
    </citation>
    <scope>NUCLEOTIDE SEQUENCE [LARGE SCALE GENOMIC DNA]</scope>
    <source>
        <strain evidence="9">ATCC 17100 / ATH 3.1.1 / DSM 162 / LMG 4299</strain>
    </source>
</reference>